<dbReference type="Gene3D" id="3.40.50.150">
    <property type="entry name" value="Vaccinia Virus protein VP39"/>
    <property type="match status" value="1"/>
</dbReference>
<protein>
    <recommendedName>
        <fullName evidence="8">TRAM domain-containing protein</fullName>
    </recommendedName>
</protein>
<keyword evidence="2 6" id="KW-0489">Methyltransferase</keyword>
<sequence>MVKQQILNCDIVDLLHDGRGVGRIKGKAYFVEGALPGESVEFQVTNEKRNYAEGRIRSISLASEHRVVPDCKHFFRCGGCSLQHLEHQQQIEFKQNQVLNSFERANVKPESLLRPLSGSQWSYRRRARLAVQRARDGQFIIGFRNSGSRRIEPITECLVLDKPLAALLIVLPQWLKLLPADIAIFEIELVSADNAIAIALEASRRLKDDELAVVVKGIQSLGETALQLWWKVGKNGHFRRLDGGAEQLYFKLSGNLKFYFEPGQFIQVNGDINAKMVDQMLRLVSPSLSGVAVDLFCGTGNLSLPLSKQFKQVIGVEGLDGLVVGAAKNALENEITNTQFFTADLTKKNSLNQIEEIPKLLDLVVLDPPRSGALDVMPWVAESGAKQVIYISCHPSTMARDAKYLLDAGYTIKDLGVLDMFPHTAHVEAMALFEK</sequence>
<dbReference type="Pfam" id="PF05958">
    <property type="entry name" value="tRNA_U5-meth_tr"/>
    <property type="match status" value="1"/>
</dbReference>
<evidence type="ECO:0000256" key="1">
    <source>
        <dbReference type="ARBA" id="ARBA00022485"/>
    </source>
</evidence>
<dbReference type="InterPro" id="IPR029063">
    <property type="entry name" value="SAM-dependent_MTases_sf"/>
</dbReference>
<dbReference type="PROSITE" id="PS50926">
    <property type="entry name" value="TRAM"/>
    <property type="match status" value="1"/>
</dbReference>
<dbReference type="InterPro" id="IPR010280">
    <property type="entry name" value="U5_MeTrfase_fam"/>
</dbReference>
<dbReference type="Proteomes" id="UP000051213">
    <property type="component" value="Unassembled WGS sequence"/>
</dbReference>
<dbReference type="SUPFAM" id="SSF50249">
    <property type="entry name" value="Nucleic acid-binding proteins"/>
    <property type="match status" value="1"/>
</dbReference>
<comment type="caution">
    <text evidence="9">The sequence shown here is derived from an EMBL/GenBank/DDBJ whole genome shotgun (WGS) entry which is preliminary data.</text>
</comment>
<dbReference type="PANTHER" id="PTHR11061:SF49">
    <property type="entry name" value="23S RRNA (URACIL(1939)-C(5))-METHYLTRANSFERASE RLMD"/>
    <property type="match status" value="1"/>
</dbReference>
<dbReference type="PROSITE" id="PS51687">
    <property type="entry name" value="SAM_MT_RNA_M5U"/>
    <property type="match status" value="1"/>
</dbReference>
<feature type="binding site" evidence="6">
    <location>
        <position position="296"/>
    </location>
    <ligand>
        <name>S-adenosyl-L-methionine</name>
        <dbReference type="ChEBI" id="CHEBI:59789"/>
    </ligand>
</feature>
<dbReference type="AlphaFoldDB" id="A0A0R2U758"/>
<evidence type="ECO:0000256" key="2">
    <source>
        <dbReference type="ARBA" id="ARBA00022603"/>
    </source>
</evidence>
<feature type="binding site" evidence="6">
    <location>
        <position position="317"/>
    </location>
    <ligand>
        <name>S-adenosyl-L-methionine</name>
        <dbReference type="ChEBI" id="CHEBI:59789"/>
    </ligand>
</feature>
<dbReference type="InterPro" id="IPR030390">
    <property type="entry name" value="MeTrfase_TrmA_AS"/>
</dbReference>
<evidence type="ECO:0000256" key="7">
    <source>
        <dbReference type="PROSITE-ProRule" id="PRU10015"/>
    </source>
</evidence>
<evidence type="ECO:0000259" key="8">
    <source>
        <dbReference type="PROSITE" id="PS50926"/>
    </source>
</evidence>
<dbReference type="Pfam" id="PF01938">
    <property type="entry name" value="TRAM"/>
    <property type="match status" value="1"/>
</dbReference>
<dbReference type="GO" id="GO:0070475">
    <property type="term" value="P:rRNA base methylation"/>
    <property type="evidence" value="ECO:0007669"/>
    <property type="project" value="TreeGrafter"/>
</dbReference>
<dbReference type="SUPFAM" id="SSF53335">
    <property type="entry name" value="S-adenosyl-L-methionine-dependent methyltransferases"/>
    <property type="match status" value="1"/>
</dbReference>
<feature type="binding site" evidence="6">
    <location>
        <position position="267"/>
    </location>
    <ligand>
        <name>S-adenosyl-L-methionine</name>
        <dbReference type="ChEBI" id="CHEBI:59789"/>
    </ligand>
</feature>
<dbReference type="GO" id="GO:0051539">
    <property type="term" value="F:4 iron, 4 sulfur cluster binding"/>
    <property type="evidence" value="ECO:0007669"/>
    <property type="project" value="UniProtKB-KW"/>
</dbReference>
<evidence type="ECO:0000256" key="6">
    <source>
        <dbReference type="PROSITE-ProRule" id="PRU01024"/>
    </source>
</evidence>
<dbReference type="FunFam" id="2.40.50.140:FF:000097">
    <property type="entry name" value="23S rRNA (uracil(1939)-C(5))-methyltransferase RlmD"/>
    <property type="match status" value="1"/>
</dbReference>
<feature type="active site" evidence="7">
    <location>
        <position position="393"/>
    </location>
</feature>
<keyword evidence="5" id="KW-0411">Iron-sulfur</keyword>
<evidence type="ECO:0000256" key="3">
    <source>
        <dbReference type="ARBA" id="ARBA00022679"/>
    </source>
</evidence>
<dbReference type="EMBL" id="LICA01000296">
    <property type="protein sequence ID" value="KRO92880.1"/>
    <property type="molecule type" value="Genomic_DNA"/>
</dbReference>
<feature type="binding site" evidence="6">
    <location>
        <position position="367"/>
    </location>
    <ligand>
        <name>S-adenosyl-L-methionine</name>
        <dbReference type="ChEBI" id="CHEBI:59789"/>
    </ligand>
</feature>
<dbReference type="CDD" id="cd02440">
    <property type="entry name" value="AdoMet_MTases"/>
    <property type="match status" value="1"/>
</dbReference>
<name>A0A0R2U758_9GAMM</name>
<keyword evidence="1" id="KW-0004">4Fe-4S</keyword>
<keyword evidence="4 6" id="KW-0949">S-adenosyl-L-methionine</keyword>
<reference evidence="9 10" key="1">
    <citation type="submission" date="2015-10" db="EMBL/GenBank/DDBJ databases">
        <title>Metagenome-Assembled Genomes uncover a global brackish microbiome.</title>
        <authorList>
            <person name="Hugerth L.W."/>
            <person name="Larsson J."/>
            <person name="Alneberg J."/>
            <person name="Lindh M.V."/>
            <person name="Legrand C."/>
            <person name="Pinhassi J."/>
            <person name="Andersson A.F."/>
        </authorList>
    </citation>
    <scope>NUCLEOTIDE SEQUENCE [LARGE SCALE GENOMIC DNA]</scope>
    <source>
        <strain evidence="9">BACL26 MAG-121220-bin70</strain>
    </source>
</reference>
<evidence type="ECO:0000256" key="4">
    <source>
        <dbReference type="ARBA" id="ARBA00022691"/>
    </source>
</evidence>
<keyword evidence="1" id="KW-0408">Iron</keyword>
<dbReference type="Gene3D" id="2.40.50.1070">
    <property type="match status" value="1"/>
</dbReference>
<organism evidence="9 10">
    <name type="scientific">SAR92 bacterium BACL26 MAG-121220-bin70</name>
    <dbReference type="NCBI Taxonomy" id="1655626"/>
    <lineage>
        <taxon>Bacteria</taxon>
        <taxon>Pseudomonadati</taxon>
        <taxon>Pseudomonadota</taxon>
        <taxon>Gammaproteobacteria</taxon>
        <taxon>Cellvibrionales</taxon>
        <taxon>Porticoccaceae</taxon>
        <taxon>SAR92 clade</taxon>
    </lineage>
</organism>
<feature type="domain" description="TRAM" evidence="8">
    <location>
        <begin position="1"/>
        <end position="58"/>
    </location>
</feature>
<dbReference type="InterPro" id="IPR012340">
    <property type="entry name" value="NA-bd_OB-fold"/>
</dbReference>
<evidence type="ECO:0000256" key="5">
    <source>
        <dbReference type="ARBA" id="ARBA00023014"/>
    </source>
</evidence>
<keyword evidence="3 6" id="KW-0808">Transferase</keyword>
<accession>A0A0R2U758</accession>
<proteinExistence type="inferred from homology"/>
<evidence type="ECO:0000313" key="10">
    <source>
        <dbReference type="Proteomes" id="UP000051213"/>
    </source>
</evidence>
<keyword evidence="1" id="KW-0479">Metal-binding</keyword>
<dbReference type="Gene3D" id="2.40.50.140">
    <property type="entry name" value="Nucleic acid-binding proteins"/>
    <property type="match status" value="1"/>
</dbReference>
<comment type="similarity">
    <text evidence="6">Belongs to the class I-like SAM-binding methyltransferase superfamily. RNA M5U methyltransferase family.</text>
</comment>
<dbReference type="PROSITE" id="PS01230">
    <property type="entry name" value="TRMA_1"/>
    <property type="match status" value="1"/>
</dbReference>
<dbReference type="InterPro" id="IPR030391">
    <property type="entry name" value="MeTrfase_TrmA_CS"/>
</dbReference>
<evidence type="ECO:0000313" key="9">
    <source>
        <dbReference type="EMBL" id="KRO92880.1"/>
    </source>
</evidence>
<dbReference type="PANTHER" id="PTHR11061">
    <property type="entry name" value="RNA M5U METHYLTRANSFERASE"/>
    <property type="match status" value="1"/>
</dbReference>
<dbReference type="InterPro" id="IPR002792">
    <property type="entry name" value="TRAM_dom"/>
</dbReference>
<gene>
    <name evidence="9" type="ORF">ABS24_00615</name>
</gene>
<dbReference type="PROSITE" id="PS01231">
    <property type="entry name" value="TRMA_2"/>
    <property type="match status" value="1"/>
</dbReference>
<dbReference type="GO" id="GO:0070041">
    <property type="term" value="F:rRNA (uridine-C5-)-methyltransferase activity"/>
    <property type="evidence" value="ECO:0007669"/>
    <property type="project" value="TreeGrafter"/>
</dbReference>
<feature type="active site" description="Nucleophile" evidence="6">
    <location>
        <position position="393"/>
    </location>
</feature>